<dbReference type="PROSITE" id="PS00791">
    <property type="entry name" value="RECEPTOR_TYR_KIN_V_2"/>
    <property type="match status" value="1"/>
</dbReference>
<feature type="disulfide bond" evidence="26">
    <location>
        <begin position="93"/>
        <end position="103"/>
    </location>
</feature>
<dbReference type="SUPFAM" id="SSF49785">
    <property type="entry name" value="Galactose-binding domain-like"/>
    <property type="match status" value="1"/>
</dbReference>
<dbReference type="Gene3D" id="3.30.200.20">
    <property type="entry name" value="Phosphorylase Kinase, domain 1"/>
    <property type="match status" value="1"/>
</dbReference>
<evidence type="ECO:0000256" key="18">
    <source>
        <dbReference type="ARBA" id="ARBA00023170"/>
    </source>
</evidence>
<dbReference type="InterPro" id="IPR011009">
    <property type="entry name" value="Kinase-like_dom_sf"/>
</dbReference>
<dbReference type="SMART" id="SM00060">
    <property type="entry name" value="FN3"/>
    <property type="match status" value="2"/>
</dbReference>
<dbReference type="InterPro" id="IPR009030">
    <property type="entry name" value="Growth_fac_rcpt_cys_sf"/>
</dbReference>
<dbReference type="Ensembl" id="ENSSRHT00000028831.1">
    <property type="protein sequence ID" value="ENSSRHP00000028007.1"/>
    <property type="gene ID" value="ENSSRHG00000012911.1"/>
</dbReference>
<dbReference type="FunFam" id="2.60.40.1770:FF:000001">
    <property type="entry name" value="Ephrin type-A receptor 5"/>
    <property type="match status" value="1"/>
</dbReference>
<dbReference type="PRINTS" id="PR00109">
    <property type="entry name" value="TYRKINASE"/>
</dbReference>
<dbReference type="Gene3D" id="2.60.40.1770">
    <property type="entry name" value="ephrin a2 ectodomain"/>
    <property type="match status" value="1"/>
</dbReference>
<dbReference type="SMART" id="SM00615">
    <property type="entry name" value="EPH_lbd"/>
    <property type="match status" value="1"/>
</dbReference>
<dbReference type="FunFam" id="2.60.40.10:FF:000520">
    <property type="entry name" value="ephrin type-B receptor 3"/>
    <property type="match status" value="1"/>
</dbReference>
<feature type="domain" description="Fibronectin type-III" evidence="31">
    <location>
        <begin position="427"/>
        <end position="520"/>
    </location>
</feature>
<evidence type="ECO:0000256" key="15">
    <source>
        <dbReference type="ARBA" id="ARBA00023136"/>
    </source>
</evidence>
<keyword evidence="12 25" id="KW-0067">ATP-binding</keyword>
<evidence type="ECO:0000313" key="33">
    <source>
        <dbReference type="Ensembl" id="ENSSRHP00000028007.1"/>
    </source>
</evidence>
<keyword evidence="9" id="KW-0677">Repeat</keyword>
<dbReference type="Gene3D" id="2.60.40.10">
    <property type="entry name" value="Immunoglobulins"/>
    <property type="match status" value="2"/>
</dbReference>
<keyword evidence="15 28" id="KW-0472">Membrane</keyword>
<dbReference type="InterPro" id="IPR001245">
    <property type="entry name" value="Ser-Thr/Tyr_kinase_cat_dom"/>
</dbReference>
<evidence type="ECO:0000256" key="17">
    <source>
        <dbReference type="ARBA" id="ARBA00023157"/>
    </source>
</evidence>
<dbReference type="InterPro" id="IPR027936">
    <property type="entry name" value="Eph_TM"/>
</dbReference>
<feature type="domain" description="Fibronectin type-III" evidence="31">
    <location>
        <begin position="316"/>
        <end position="426"/>
    </location>
</feature>
<evidence type="ECO:0000256" key="8">
    <source>
        <dbReference type="ARBA" id="ARBA00022692"/>
    </source>
</evidence>
<keyword evidence="13" id="KW-0524">Neurogenesis</keyword>
<feature type="transmembrane region" description="Helical" evidence="28">
    <location>
        <begin position="533"/>
        <end position="556"/>
    </location>
</feature>
<keyword evidence="17 26" id="KW-1015">Disulfide bond</keyword>
<dbReference type="CDD" id="cd00063">
    <property type="entry name" value="FN3"/>
    <property type="match status" value="2"/>
</dbReference>
<dbReference type="InterPro" id="IPR008979">
    <property type="entry name" value="Galactose-bd-like_sf"/>
</dbReference>
<comment type="catalytic activity">
    <reaction evidence="23">
        <text>L-tyrosyl-[protein] + ATP = O-phospho-L-tyrosyl-[protein] + ADP + H(+)</text>
        <dbReference type="Rhea" id="RHEA:10596"/>
        <dbReference type="Rhea" id="RHEA-COMP:10136"/>
        <dbReference type="Rhea" id="RHEA-COMP:20101"/>
        <dbReference type="ChEBI" id="CHEBI:15378"/>
        <dbReference type="ChEBI" id="CHEBI:30616"/>
        <dbReference type="ChEBI" id="CHEBI:46858"/>
        <dbReference type="ChEBI" id="CHEBI:61978"/>
        <dbReference type="ChEBI" id="CHEBI:456216"/>
        <dbReference type="EC" id="2.7.10.1"/>
    </reaction>
</comment>
<feature type="active site" description="Proton acceptor" evidence="24">
    <location>
        <position position="732"/>
    </location>
</feature>
<dbReference type="SUPFAM" id="SSF47769">
    <property type="entry name" value="SAM/Pointed domain"/>
    <property type="match status" value="1"/>
</dbReference>
<evidence type="ECO:0000256" key="27">
    <source>
        <dbReference type="PROSITE-ProRule" id="PRU10141"/>
    </source>
</evidence>
<dbReference type="SMART" id="SM00219">
    <property type="entry name" value="TyrKc"/>
    <property type="match status" value="1"/>
</dbReference>
<evidence type="ECO:0000256" key="13">
    <source>
        <dbReference type="ARBA" id="ARBA00022902"/>
    </source>
</evidence>
<dbReference type="InterPro" id="IPR008266">
    <property type="entry name" value="Tyr_kinase_AS"/>
</dbReference>
<gene>
    <name evidence="33" type="primary">LOC107744192</name>
</gene>
<feature type="disulfide bond" evidence="26">
    <location>
        <begin position="58"/>
        <end position="176"/>
    </location>
</feature>
<dbReference type="GO" id="GO:0005886">
    <property type="term" value="C:plasma membrane"/>
    <property type="evidence" value="ECO:0007669"/>
    <property type="project" value="UniProtKB-SubCell"/>
</dbReference>
<dbReference type="PANTHER" id="PTHR46877">
    <property type="entry name" value="EPH RECEPTOR A5"/>
    <property type="match status" value="1"/>
</dbReference>
<keyword evidence="11" id="KW-0418">Kinase</keyword>
<dbReference type="FunFam" id="2.60.120.260:FF:000004">
    <property type="entry name" value="Ephrin type-B receptor 2"/>
    <property type="match status" value="1"/>
</dbReference>
<dbReference type="PROSITE" id="PS00107">
    <property type="entry name" value="PROTEIN_KINASE_ATP"/>
    <property type="match status" value="1"/>
</dbReference>
<dbReference type="InterPro" id="IPR000719">
    <property type="entry name" value="Prot_kinase_dom"/>
</dbReference>
<dbReference type="Gene3D" id="1.10.510.10">
    <property type="entry name" value="Transferase(Phosphotransferase) domain 1"/>
    <property type="match status" value="1"/>
</dbReference>
<dbReference type="PROSITE" id="PS50011">
    <property type="entry name" value="PROTEIN_KINASE_DOM"/>
    <property type="match status" value="1"/>
</dbReference>
<dbReference type="SUPFAM" id="SSF56112">
    <property type="entry name" value="Protein kinase-like (PK-like)"/>
    <property type="match status" value="1"/>
</dbReference>
<comment type="subcellular location">
    <subcellularLocation>
        <location evidence="1">Cell membrane</location>
        <topology evidence="1">Single-pass type I membrane protein</topology>
    </subcellularLocation>
    <subcellularLocation>
        <location evidence="2">Cell projection</location>
        <location evidence="2">Dendrite</location>
    </subcellularLocation>
</comment>
<dbReference type="PANTHER" id="PTHR46877:SF6">
    <property type="entry name" value="EPHRIN TYPE-B RECEPTOR 3"/>
    <property type="match status" value="1"/>
</dbReference>
<keyword evidence="34" id="KW-1185">Reference proteome</keyword>
<evidence type="ECO:0000256" key="7">
    <source>
        <dbReference type="ARBA" id="ARBA00022679"/>
    </source>
</evidence>
<evidence type="ECO:0000256" key="19">
    <source>
        <dbReference type="ARBA" id="ARBA00023180"/>
    </source>
</evidence>
<dbReference type="InterPro" id="IPR001426">
    <property type="entry name" value="Tyr_kinase_rcpt_V_CS"/>
</dbReference>
<keyword evidence="10 25" id="KW-0547">Nucleotide-binding</keyword>
<feature type="binding site" evidence="25">
    <location>
        <begin position="613"/>
        <end position="621"/>
    </location>
    <ligand>
        <name>ATP</name>
        <dbReference type="ChEBI" id="CHEBI:30616"/>
    </ligand>
</feature>
<comment type="subunit">
    <text evidence="21">Heterotetramer upon binding of the ligand. The heterotetramer is composed of an ephrin dimer and a receptor dimer. Oligomerization is probably required to induce biological responses.</text>
</comment>
<dbReference type="GO" id="GO:0005005">
    <property type="term" value="F:transmembrane-ephrin receptor activity"/>
    <property type="evidence" value="ECO:0007669"/>
    <property type="project" value="TreeGrafter"/>
</dbReference>
<dbReference type="Gene3D" id="1.10.150.50">
    <property type="entry name" value="Transcription Factor, Ets-1"/>
    <property type="match status" value="1"/>
</dbReference>
<dbReference type="InterPro" id="IPR013761">
    <property type="entry name" value="SAM/pointed_sf"/>
</dbReference>
<evidence type="ECO:0000259" key="29">
    <source>
        <dbReference type="PROSITE" id="PS50011"/>
    </source>
</evidence>
<dbReference type="SMART" id="SM01411">
    <property type="entry name" value="Ephrin_rec_like"/>
    <property type="match status" value="1"/>
</dbReference>
<dbReference type="PROSITE" id="PS00790">
    <property type="entry name" value="RECEPTOR_TYR_KIN_V_1"/>
    <property type="match status" value="1"/>
</dbReference>
<keyword evidence="16" id="KW-0829">Tyrosine-protein kinase</keyword>
<keyword evidence="19" id="KW-0325">Glycoprotein</keyword>
<keyword evidence="8 28" id="KW-0812">Transmembrane</keyword>
<evidence type="ECO:0000256" key="22">
    <source>
        <dbReference type="ARBA" id="ARBA00040789"/>
    </source>
</evidence>
<dbReference type="GO" id="GO:0007411">
    <property type="term" value="P:axon guidance"/>
    <property type="evidence" value="ECO:0007669"/>
    <property type="project" value="TreeGrafter"/>
</dbReference>
<dbReference type="FunFam" id="3.30.200.20:FF:000001">
    <property type="entry name" value="Ephrin type-A receptor 5"/>
    <property type="match status" value="1"/>
</dbReference>
<dbReference type="InterPro" id="IPR001090">
    <property type="entry name" value="Ephrin_rcpt_lig-bd_dom"/>
</dbReference>
<evidence type="ECO:0000313" key="34">
    <source>
        <dbReference type="Proteomes" id="UP000472270"/>
    </source>
</evidence>
<keyword evidence="18" id="KW-0675">Receptor</keyword>
<dbReference type="Pfam" id="PF14575">
    <property type="entry name" value="EphA2_TM"/>
    <property type="match status" value="1"/>
</dbReference>
<evidence type="ECO:0000256" key="2">
    <source>
        <dbReference type="ARBA" id="ARBA00004279"/>
    </source>
</evidence>
<evidence type="ECO:0000256" key="11">
    <source>
        <dbReference type="ARBA" id="ARBA00022777"/>
    </source>
</evidence>
<evidence type="ECO:0000256" key="16">
    <source>
        <dbReference type="ARBA" id="ARBA00023137"/>
    </source>
</evidence>
<dbReference type="FunFam" id="2.60.40.10:FF:000041">
    <property type="entry name" value="ephrin type-A receptor 3"/>
    <property type="match status" value="1"/>
</dbReference>
<evidence type="ECO:0000256" key="10">
    <source>
        <dbReference type="ARBA" id="ARBA00022741"/>
    </source>
</evidence>
<evidence type="ECO:0000256" key="25">
    <source>
        <dbReference type="PIRSR" id="PIRSR000666-2"/>
    </source>
</evidence>
<name>A0A673HPF8_9TELE</name>
<dbReference type="Proteomes" id="UP000472270">
    <property type="component" value="Unassembled WGS sequence"/>
</dbReference>
<protein>
    <recommendedName>
        <fullName evidence="22">Ephrin type-B receptor 3</fullName>
        <ecNumber evidence="3">2.7.10.1</ecNumber>
    </recommendedName>
</protein>
<evidence type="ECO:0000256" key="14">
    <source>
        <dbReference type="ARBA" id="ARBA00022989"/>
    </source>
</evidence>
<evidence type="ECO:0000256" key="12">
    <source>
        <dbReference type="ARBA" id="ARBA00022840"/>
    </source>
</evidence>
<dbReference type="Pfam" id="PF25599">
    <property type="entry name" value="Ephrin_CRD"/>
    <property type="match status" value="1"/>
</dbReference>
<dbReference type="InterPro" id="IPR020635">
    <property type="entry name" value="Tyr_kinase_cat_dom"/>
</dbReference>
<evidence type="ECO:0000259" key="31">
    <source>
        <dbReference type="PROSITE" id="PS50853"/>
    </source>
</evidence>
<dbReference type="PROSITE" id="PS51550">
    <property type="entry name" value="EPH_LBD"/>
    <property type="match status" value="1"/>
</dbReference>
<dbReference type="PIRSF" id="PIRSF000666">
    <property type="entry name" value="TyrPK_ephrin_receptor"/>
    <property type="match status" value="1"/>
</dbReference>
<evidence type="ECO:0000256" key="21">
    <source>
        <dbReference type="ARBA" id="ARBA00038546"/>
    </source>
</evidence>
<dbReference type="InterPro" id="IPR036116">
    <property type="entry name" value="FN3_sf"/>
</dbReference>
<sequence>FDYFSNFFFFLSFFPAETLMDTKWATTELAWTSHPETGWEEVSGYDDAMNPIRTYQVCNVRELNQNNWLRSDFIPRKDVLRVYVEMKFTVRDCNSIPNIPGSCKETFNLFYYESDSDSATSTSPFWMENPYVKVDTIAPDESFSMLESGRVNTKIRSFGPLSRAGFYLAFQDLGACMSLISVRVFYKKCSTTIAHFAVFPETATGAEATSLVIAPGTCVPNALEVSVPLKLYCNGDGEWMVPVGSCTCMAGFEPAVKDTQCQACSPGTFKSKQGEGFCSLCPPNSRTSSGAASICSCRTGYYRADNDSPDSGCTTVPSAPRSVISSVNETSLVLEWSEPRDQGGREDLLYNVICKKCLPERGTCTRCDDNVDISPRHLGLTERLVTVRNLQAHTQYSFEIQAVNGVSNKSPYAPQFASVNITTNQAAPSAVPTVHLMGASANTMSLSWLPPEKPNGIILDYEIKYHEKGEAIAHTMTAQRSSARIEGLKPGTPYVVQIRARTVAGYGRYSSPTDFSTNHQADVDKTLQEQLPLIVGSLTAGLVFIIVVVVIAIVCLRKQRNGSESEYTEKLQQYITPGMKVYIDPFTYEDPNEAIREFAKEIDVSCVKIEEVIGAGEFGEVCRGRLKLPGRREIIVAIKTLKAGYTERQRRDFLSEASIMGQFDHPNIIRLEGVVTKSRPVMIVTEFMENGALDSFLRLNDGQFTVIQLVGMLRGIAAGMKYLSDMNYVHRDLAARNILVNSNLVCKVSDFGLSRFLEDDPTDPTYTSSLGGKIPIRWTAPEAIAYRKFTSASDVWSYGIVMWEVMSYGERPYWDMSNQDVINAVEQDYRLPPPMDCPTALHQLMLDCWVKERNLRPKFSQIVNTLDKLIRNAASLKVVTSTHSGDLLRIGVTLAGHQKKILGSIQDMRLQMNQTLPVQV</sequence>
<reference evidence="33" key="2">
    <citation type="submission" date="2025-09" db="UniProtKB">
        <authorList>
            <consortium name="Ensembl"/>
        </authorList>
    </citation>
    <scope>IDENTIFICATION</scope>
</reference>
<evidence type="ECO:0000259" key="32">
    <source>
        <dbReference type="PROSITE" id="PS51550"/>
    </source>
</evidence>
<dbReference type="Pfam" id="PF07714">
    <property type="entry name" value="PK_Tyr_Ser-Thr"/>
    <property type="match status" value="1"/>
</dbReference>
<dbReference type="AlphaFoldDB" id="A0A673HPF8"/>
<evidence type="ECO:0000256" key="6">
    <source>
        <dbReference type="ARBA" id="ARBA00022553"/>
    </source>
</evidence>
<dbReference type="PROSITE" id="PS00109">
    <property type="entry name" value="PROTEIN_KINASE_TYR"/>
    <property type="match status" value="1"/>
</dbReference>
<feature type="domain" description="SAM" evidence="30">
    <location>
        <begin position="849"/>
        <end position="911"/>
    </location>
</feature>
<keyword evidence="5" id="KW-1003">Cell membrane</keyword>
<dbReference type="FunFam" id="2.10.50.10:FF:000001">
    <property type="entry name" value="Ephrin type-A receptor 5"/>
    <property type="match status" value="1"/>
</dbReference>
<dbReference type="GO" id="GO:0005524">
    <property type="term" value="F:ATP binding"/>
    <property type="evidence" value="ECO:0007669"/>
    <property type="project" value="UniProtKB-UniRule"/>
</dbReference>
<dbReference type="InterPro" id="IPR016257">
    <property type="entry name" value="Tyr_kinase_ephrin_rcpt"/>
</dbReference>
<dbReference type="PROSITE" id="PS50853">
    <property type="entry name" value="FN3"/>
    <property type="match status" value="2"/>
</dbReference>
<evidence type="ECO:0000256" key="5">
    <source>
        <dbReference type="ARBA" id="ARBA00022475"/>
    </source>
</evidence>
<organism evidence="33 34">
    <name type="scientific">Sinocyclocheilus rhinocerous</name>
    <dbReference type="NCBI Taxonomy" id="307959"/>
    <lineage>
        <taxon>Eukaryota</taxon>
        <taxon>Metazoa</taxon>
        <taxon>Chordata</taxon>
        <taxon>Craniata</taxon>
        <taxon>Vertebrata</taxon>
        <taxon>Euteleostomi</taxon>
        <taxon>Actinopterygii</taxon>
        <taxon>Neopterygii</taxon>
        <taxon>Teleostei</taxon>
        <taxon>Ostariophysi</taxon>
        <taxon>Cypriniformes</taxon>
        <taxon>Cyprinidae</taxon>
        <taxon>Cyprininae</taxon>
        <taxon>Sinocyclocheilus</taxon>
    </lineage>
</organism>
<dbReference type="Pfam" id="PF00536">
    <property type="entry name" value="SAM_1"/>
    <property type="match status" value="1"/>
</dbReference>
<dbReference type="InterPro" id="IPR050449">
    <property type="entry name" value="Ephrin_rcpt_TKs"/>
</dbReference>
<proteinExistence type="predicted"/>
<dbReference type="SUPFAM" id="SSF49265">
    <property type="entry name" value="Fibronectin type III"/>
    <property type="match status" value="1"/>
</dbReference>
<accession>A0A673HPF8</accession>
<evidence type="ECO:0000256" key="3">
    <source>
        <dbReference type="ARBA" id="ARBA00011902"/>
    </source>
</evidence>
<evidence type="ECO:0000256" key="20">
    <source>
        <dbReference type="ARBA" id="ARBA00023273"/>
    </source>
</evidence>
<dbReference type="EC" id="2.7.10.1" evidence="3"/>
<evidence type="ECO:0000259" key="30">
    <source>
        <dbReference type="PROSITE" id="PS50105"/>
    </source>
</evidence>
<dbReference type="CDD" id="cd05065">
    <property type="entry name" value="PTKc_EphR_B"/>
    <property type="match status" value="1"/>
</dbReference>
<dbReference type="FunFam" id="1.10.510.10:FF:000015">
    <property type="entry name" value="Ephrin type-B receptor 2"/>
    <property type="match status" value="1"/>
</dbReference>
<keyword evidence="6" id="KW-0597">Phosphoprotein</keyword>
<dbReference type="Gene3D" id="2.60.120.260">
    <property type="entry name" value="Galactose-binding domain-like"/>
    <property type="match status" value="1"/>
</dbReference>
<dbReference type="InterPro" id="IPR017441">
    <property type="entry name" value="Protein_kinase_ATP_BS"/>
</dbReference>
<feature type="binding site" evidence="25 27">
    <location>
        <position position="639"/>
    </location>
    <ligand>
        <name>ATP</name>
        <dbReference type="ChEBI" id="CHEBI:30616"/>
    </ligand>
</feature>
<evidence type="ECO:0000256" key="26">
    <source>
        <dbReference type="PIRSR" id="PIRSR000666-3"/>
    </source>
</evidence>
<keyword evidence="14 28" id="KW-1133">Transmembrane helix</keyword>
<keyword evidence="7" id="KW-0808">Transferase</keyword>
<dbReference type="SUPFAM" id="SSF57184">
    <property type="entry name" value="Growth factor receptor domain"/>
    <property type="match status" value="1"/>
</dbReference>
<keyword evidence="4" id="KW-0217">Developmental protein</keyword>
<evidence type="ECO:0000256" key="23">
    <source>
        <dbReference type="ARBA" id="ARBA00051243"/>
    </source>
</evidence>
<evidence type="ECO:0000256" key="1">
    <source>
        <dbReference type="ARBA" id="ARBA00004251"/>
    </source>
</evidence>
<reference evidence="33" key="1">
    <citation type="submission" date="2025-08" db="UniProtKB">
        <authorList>
            <consortium name="Ensembl"/>
        </authorList>
    </citation>
    <scope>IDENTIFICATION</scope>
</reference>
<evidence type="ECO:0000256" key="9">
    <source>
        <dbReference type="ARBA" id="ARBA00022737"/>
    </source>
</evidence>
<dbReference type="Gene3D" id="2.10.50.10">
    <property type="entry name" value="Tumor Necrosis Factor Receptor, subunit A, domain 2"/>
    <property type="match status" value="1"/>
</dbReference>
<dbReference type="GO" id="GO:0030425">
    <property type="term" value="C:dendrite"/>
    <property type="evidence" value="ECO:0007669"/>
    <property type="project" value="UniProtKB-SubCell"/>
</dbReference>
<feature type="domain" description="Protein kinase" evidence="29">
    <location>
        <begin position="607"/>
        <end position="870"/>
    </location>
</feature>
<dbReference type="PROSITE" id="PS50105">
    <property type="entry name" value="SAM_DOMAIN"/>
    <property type="match status" value="1"/>
</dbReference>
<feature type="domain" description="Eph LBD" evidence="32">
    <location>
        <begin position="16"/>
        <end position="194"/>
    </location>
</feature>
<evidence type="ECO:0000256" key="28">
    <source>
        <dbReference type="SAM" id="Phobius"/>
    </source>
</evidence>
<dbReference type="InterPro" id="IPR003961">
    <property type="entry name" value="FN3_dom"/>
</dbReference>
<evidence type="ECO:0000256" key="24">
    <source>
        <dbReference type="PIRSR" id="PIRSR000666-1"/>
    </source>
</evidence>
<dbReference type="InterPro" id="IPR001660">
    <property type="entry name" value="SAM"/>
</dbReference>
<dbReference type="PRINTS" id="PR00014">
    <property type="entry name" value="FNTYPEIII"/>
</dbReference>
<keyword evidence="20" id="KW-0966">Cell projection</keyword>
<dbReference type="InterPro" id="IPR013783">
    <property type="entry name" value="Ig-like_fold"/>
</dbReference>
<dbReference type="Pfam" id="PF00041">
    <property type="entry name" value="fn3"/>
    <property type="match status" value="2"/>
</dbReference>
<dbReference type="Pfam" id="PF01404">
    <property type="entry name" value="Ephrin_lbd"/>
    <property type="match status" value="1"/>
</dbReference>
<evidence type="ECO:0000256" key="4">
    <source>
        <dbReference type="ARBA" id="ARBA00022473"/>
    </source>
</evidence>